<dbReference type="InterPro" id="IPR010856">
    <property type="entry name" value="Gig2-like"/>
</dbReference>
<dbReference type="InParanoid" id="D7G0N4"/>
<dbReference type="EMBL" id="FN648613">
    <property type="protein sequence ID" value="CBJ33063.1"/>
    <property type="molecule type" value="Genomic_DNA"/>
</dbReference>
<dbReference type="OMA" id="KLSMAYV"/>
<dbReference type="SUPFAM" id="SSF51197">
    <property type="entry name" value="Clavaminate synthase-like"/>
    <property type="match status" value="1"/>
</dbReference>
<dbReference type="PANTHER" id="PTHR30613">
    <property type="entry name" value="UNCHARACTERIZED PROTEIN YBIU-RELATED"/>
    <property type="match status" value="1"/>
</dbReference>
<dbReference type="InterPro" id="IPR027443">
    <property type="entry name" value="IPNS-like_sf"/>
</dbReference>
<evidence type="ECO:0000313" key="3">
    <source>
        <dbReference type="Proteomes" id="UP000002630"/>
    </source>
</evidence>
<dbReference type="PANTHER" id="PTHR30613:SF1">
    <property type="entry name" value="DUF1479 DOMAIN PROTEIN (AFU_ORTHOLOGUE AFUA_5G09280)"/>
    <property type="match status" value="1"/>
</dbReference>
<reference evidence="2 3" key="1">
    <citation type="journal article" date="2010" name="Nature">
        <title>The Ectocarpus genome and the independent evolution of multicellularity in brown algae.</title>
        <authorList>
            <person name="Cock J.M."/>
            <person name="Sterck L."/>
            <person name="Rouze P."/>
            <person name="Scornet D."/>
            <person name="Allen A.E."/>
            <person name="Amoutzias G."/>
            <person name="Anthouard V."/>
            <person name="Artiguenave F."/>
            <person name="Aury J.M."/>
            <person name="Badger J.H."/>
            <person name="Beszteri B."/>
            <person name="Billiau K."/>
            <person name="Bonnet E."/>
            <person name="Bothwell J.H."/>
            <person name="Bowler C."/>
            <person name="Boyen C."/>
            <person name="Brownlee C."/>
            <person name="Carrano C.J."/>
            <person name="Charrier B."/>
            <person name="Cho G.Y."/>
            <person name="Coelho S.M."/>
            <person name="Collen J."/>
            <person name="Corre E."/>
            <person name="Da Silva C."/>
            <person name="Delage L."/>
            <person name="Delaroque N."/>
            <person name="Dittami S.M."/>
            <person name="Doulbeau S."/>
            <person name="Elias M."/>
            <person name="Farnham G."/>
            <person name="Gachon C.M."/>
            <person name="Gschloessl B."/>
            <person name="Heesch S."/>
            <person name="Jabbari K."/>
            <person name="Jubin C."/>
            <person name="Kawai H."/>
            <person name="Kimura K."/>
            <person name="Kloareg B."/>
            <person name="Kupper F.C."/>
            <person name="Lang D."/>
            <person name="Le Bail A."/>
            <person name="Leblanc C."/>
            <person name="Lerouge P."/>
            <person name="Lohr M."/>
            <person name="Lopez P.J."/>
            <person name="Martens C."/>
            <person name="Maumus F."/>
            <person name="Michel G."/>
            <person name="Miranda-Saavedra D."/>
            <person name="Morales J."/>
            <person name="Moreau H."/>
            <person name="Motomura T."/>
            <person name="Nagasato C."/>
            <person name="Napoli C.A."/>
            <person name="Nelson D.R."/>
            <person name="Nyvall-Collen P."/>
            <person name="Peters A.F."/>
            <person name="Pommier C."/>
            <person name="Potin P."/>
            <person name="Poulain J."/>
            <person name="Quesneville H."/>
            <person name="Read B."/>
            <person name="Rensing S.A."/>
            <person name="Ritter A."/>
            <person name="Rousvoal S."/>
            <person name="Samanta M."/>
            <person name="Samson G."/>
            <person name="Schroeder D.C."/>
            <person name="Segurens B."/>
            <person name="Strittmatter M."/>
            <person name="Tonon T."/>
            <person name="Tregear J.W."/>
            <person name="Valentin K."/>
            <person name="von Dassow P."/>
            <person name="Yamagishi T."/>
            <person name="Van de Peer Y."/>
            <person name="Wincker P."/>
        </authorList>
    </citation>
    <scope>NUCLEOTIDE SEQUENCE [LARGE SCALE GENOMIC DNA]</scope>
    <source>
        <strain evidence="3">Ec32 / CCAP1310/4</strain>
    </source>
</reference>
<sequence length="383" mass="41371">MENMTLPDDQRETVAKDVFWSQAQAQAREHDGIRQVLAALNRLWRPDAHSPADLTKSLSFCDRAFVGNPTCSSLKGRESVVMAGGTGGSQRWLNPHLHQAYDDIFQGRWEDWDPFKAGPRMRAAENAACSWGEDDTPSPPGSIGVGAPPQPFRPFHGFLSFGRWGEVGNVHVVPMMRVATAFTLLRPFMPDALEANATDGDWLCGAGDGPELSLSPKWHQPLMDALVRLPPLSPGDAVFYHTDIIHCEAGAINRDATSTPSSESSDPARAASGGRGDDDGIGQLHSSNFAGVQLSSLPICGANSSYVKAQREAFAAGGRPPAFTAAGPPGEAEVEEGAFLGRASRDQLTRGGRRAMGMGRFMKEHYNAALDEHHNLLDIPYSW</sequence>
<organism evidence="2 3">
    <name type="scientific">Ectocarpus siliculosus</name>
    <name type="common">Brown alga</name>
    <name type="synonym">Conferva siliculosa</name>
    <dbReference type="NCBI Taxonomy" id="2880"/>
    <lineage>
        <taxon>Eukaryota</taxon>
        <taxon>Sar</taxon>
        <taxon>Stramenopiles</taxon>
        <taxon>Ochrophyta</taxon>
        <taxon>PX clade</taxon>
        <taxon>Phaeophyceae</taxon>
        <taxon>Ectocarpales</taxon>
        <taxon>Ectocarpaceae</taxon>
        <taxon>Ectocarpus</taxon>
    </lineage>
</organism>
<keyword evidence="3" id="KW-1185">Reference proteome</keyword>
<accession>D7G0N4</accession>
<dbReference type="AlphaFoldDB" id="D7G0N4"/>
<dbReference type="OrthoDB" id="8249012at2759"/>
<evidence type="ECO:0000256" key="1">
    <source>
        <dbReference type="SAM" id="MobiDB-lite"/>
    </source>
</evidence>
<gene>
    <name evidence="2" type="ORF">Esi_0414_0005</name>
</gene>
<proteinExistence type="predicted"/>
<dbReference type="Proteomes" id="UP000002630">
    <property type="component" value="Linkage Group LG17"/>
</dbReference>
<feature type="region of interest" description="Disordered" evidence="1">
    <location>
        <begin position="255"/>
        <end position="284"/>
    </location>
</feature>
<dbReference type="Gene3D" id="2.60.120.330">
    <property type="entry name" value="B-lactam Antibiotic, Isopenicillin N Synthase, Chain"/>
    <property type="match status" value="1"/>
</dbReference>
<protein>
    <submittedName>
        <fullName evidence="2">Uncharacterized protein</fullName>
    </submittedName>
</protein>
<evidence type="ECO:0000313" key="2">
    <source>
        <dbReference type="EMBL" id="CBJ33063.1"/>
    </source>
</evidence>
<name>D7G0N4_ECTSI</name>
<dbReference type="eggNOG" id="ENOG502QWFN">
    <property type="taxonomic scope" value="Eukaryota"/>
</dbReference>
<dbReference type="STRING" id="2880.D7G0N4"/>
<dbReference type="Pfam" id="PF07350">
    <property type="entry name" value="Gig2-like"/>
    <property type="match status" value="1"/>
</dbReference>
<dbReference type="EMBL" id="FN649742">
    <property type="protein sequence ID" value="CBJ33063.1"/>
    <property type="molecule type" value="Genomic_DNA"/>
</dbReference>